<dbReference type="STRING" id="94130.A0A2Z6R1E1"/>
<evidence type="ECO:0000313" key="2">
    <source>
        <dbReference type="Proteomes" id="UP000247702"/>
    </source>
</evidence>
<name>A0A2Z6R1E1_9GLOM</name>
<dbReference type="EMBL" id="BEXD01000328">
    <property type="protein sequence ID" value="GBB86506.1"/>
    <property type="molecule type" value="Genomic_DNA"/>
</dbReference>
<dbReference type="AlphaFoldDB" id="A0A2Z6R1E1"/>
<evidence type="ECO:0000313" key="1">
    <source>
        <dbReference type="EMBL" id="GBB86506.1"/>
    </source>
</evidence>
<dbReference type="InterPro" id="IPR059179">
    <property type="entry name" value="MLKL-like_MCAfunc"/>
</dbReference>
<dbReference type="GO" id="GO:0007166">
    <property type="term" value="P:cell surface receptor signaling pathway"/>
    <property type="evidence" value="ECO:0007669"/>
    <property type="project" value="InterPro"/>
</dbReference>
<accession>A0A2Z6R1E1</accession>
<dbReference type="Gene3D" id="1.20.930.20">
    <property type="entry name" value="Adaptor protein Cbl, N-terminal domain"/>
    <property type="match status" value="2"/>
</dbReference>
<dbReference type="Proteomes" id="UP000247702">
    <property type="component" value="Unassembled WGS sequence"/>
</dbReference>
<reference evidence="1 2" key="1">
    <citation type="submission" date="2017-11" db="EMBL/GenBank/DDBJ databases">
        <title>The genome of Rhizophagus clarus HR1 reveals common genetic basis of auxotrophy among arbuscular mycorrhizal fungi.</title>
        <authorList>
            <person name="Kobayashi Y."/>
        </authorList>
    </citation>
    <scope>NUCLEOTIDE SEQUENCE [LARGE SCALE GENOMIC DNA]</scope>
    <source>
        <strain evidence="1 2">HR1</strain>
    </source>
</reference>
<dbReference type="InterPro" id="IPR036537">
    <property type="entry name" value="Adaptor_Cbl_N_dom_sf"/>
</dbReference>
<sequence length="306" mass="34311">MFLPSVSGFVVLFMKVRISPRPIDGEGDVLGAAFDIKDEKAQNNFKTVENVNESVISPPLLLAIVDNLTKEIVEAYDNVQYEKKTCGSLVARVEAGGTAIKTILIKKENLENFQNQNYYNNFLEENIEEFNACFNNLNSAISIATQDKLEIFHDVVIEMDKVLRKIEGGITKVIDTSQAGWVFEGLKNNLPSGSTAEPLFEVVDKLIKEIIETYDNAQHNKRTCDVLVNRVKASETVIKAKQIKNLIHDVSSLSGLRRYTSVSEIEENLKVFDVCFNDLDLIISVATQDQLNKGFEILQDNVIAFK</sequence>
<protein>
    <submittedName>
        <fullName evidence="1">Uncharacterized protein</fullName>
    </submittedName>
</protein>
<dbReference type="CDD" id="cd21037">
    <property type="entry name" value="MLKL_NTD"/>
    <property type="match status" value="1"/>
</dbReference>
<organism evidence="1 2">
    <name type="scientific">Rhizophagus clarus</name>
    <dbReference type="NCBI Taxonomy" id="94130"/>
    <lineage>
        <taxon>Eukaryota</taxon>
        <taxon>Fungi</taxon>
        <taxon>Fungi incertae sedis</taxon>
        <taxon>Mucoromycota</taxon>
        <taxon>Glomeromycotina</taxon>
        <taxon>Glomeromycetes</taxon>
        <taxon>Glomerales</taxon>
        <taxon>Glomeraceae</taxon>
        <taxon>Rhizophagus</taxon>
    </lineage>
</organism>
<gene>
    <name evidence="1" type="ORF">RclHR1_12930003</name>
</gene>
<comment type="caution">
    <text evidence="1">The sequence shown here is derived from an EMBL/GenBank/DDBJ whole genome shotgun (WGS) entry which is preliminary data.</text>
</comment>
<proteinExistence type="predicted"/>
<keyword evidence="2" id="KW-1185">Reference proteome</keyword>